<evidence type="ECO:0000313" key="1">
    <source>
        <dbReference type="EMBL" id="JAH69976.1"/>
    </source>
</evidence>
<protein>
    <submittedName>
        <fullName evidence="1">Uncharacterized protein</fullName>
    </submittedName>
</protein>
<proteinExistence type="predicted"/>
<organism evidence="1">
    <name type="scientific">Anguilla anguilla</name>
    <name type="common">European freshwater eel</name>
    <name type="synonym">Muraena anguilla</name>
    <dbReference type="NCBI Taxonomy" id="7936"/>
    <lineage>
        <taxon>Eukaryota</taxon>
        <taxon>Metazoa</taxon>
        <taxon>Chordata</taxon>
        <taxon>Craniata</taxon>
        <taxon>Vertebrata</taxon>
        <taxon>Euteleostomi</taxon>
        <taxon>Actinopterygii</taxon>
        <taxon>Neopterygii</taxon>
        <taxon>Teleostei</taxon>
        <taxon>Anguilliformes</taxon>
        <taxon>Anguillidae</taxon>
        <taxon>Anguilla</taxon>
    </lineage>
</organism>
<dbReference type="AlphaFoldDB" id="A0A0E9UW58"/>
<sequence length="17" mass="1968">MWVVVENTPISHLRISS</sequence>
<reference evidence="1" key="2">
    <citation type="journal article" date="2015" name="Fish Shellfish Immunol.">
        <title>Early steps in the European eel (Anguilla anguilla)-Vibrio vulnificus interaction in the gills: Role of the RtxA13 toxin.</title>
        <authorList>
            <person name="Callol A."/>
            <person name="Pajuelo D."/>
            <person name="Ebbesson L."/>
            <person name="Teles M."/>
            <person name="MacKenzie S."/>
            <person name="Amaro C."/>
        </authorList>
    </citation>
    <scope>NUCLEOTIDE SEQUENCE</scope>
</reference>
<name>A0A0E9UW58_ANGAN</name>
<accession>A0A0E9UW58</accession>
<dbReference type="EMBL" id="GBXM01038601">
    <property type="protein sequence ID" value="JAH69976.1"/>
    <property type="molecule type" value="Transcribed_RNA"/>
</dbReference>
<reference evidence="1" key="1">
    <citation type="submission" date="2014-11" db="EMBL/GenBank/DDBJ databases">
        <authorList>
            <person name="Amaro Gonzalez C."/>
        </authorList>
    </citation>
    <scope>NUCLEOTIDE SEQUENCE</scope>
</reference>